<comment type="caution">
    <text evidence="3">The sequence shown here is derived from an EMBL/GenBank/DDBJ whole genome shotgun (WGS) entry which is preliminary data.</text>
</comment>
<evidence type="ECO:0000256" key="2">
    <source>
        <dbReference type="SAM" id="MobiDB-lite"/>
    </source>
</evidence>
<dbReference type="PROSITE" id="PS50297">
    <property type="entry name" value="ANK_REP_REGION"/>
    <property type="match status" value="1"/>
</dbReference>
<evidence type="ECO:0000313" key="4">
    <source>
        <dbReference type="Proteomes" id="UP000627838"/>
    </source>
</evidence>
<dbReference type="InterPro" id="IPR002110">
    <property type="entry name" value="Ankyrin_rpt"/>
</dbReference>
<dbReference type="SUPFAM" id="SSF48403">
    <property type="entry name" value="Ankyrin repeat"/>
    <property type="match status" value="1"/>
</dbReference>
<reference evidence="3 4" key="1">
    <citation type="submission" date="2020-10" db="EMBL/GenBank/DDBJ databases">
        <title>Sequencing the genomes of 1000 actinobacteria strains.</title>
        <authorList>
            <person name="Klenk H.-P."/>
        </authorList>
    </citation>
    <scope>NUCLEOTIDE SEQUENCE [LARGE SCALE GENOMIC DNA]</scope>
    <source>
        <strain evidence="3 4">DSM 46744</strain>
    </source>
</reference>
<evidence type="ECO:0000313" key="3">
    <source>
        <dbReference type="EMBL" id="MBE1537224.1"/>
    </source>
</evidence>
<dbReference type="Proteomes" id="UP000627838">
    <property type="component" value="Unassembled WGS sequence"/>
</dbReference>
<keyword evidence="1" id="KW-0040">ANK repeat</keyword>
<evidence type="ECO:0008006" key="5">
    <source>
        <dbReference type="Google" id="ProtNLM"/>
    </source>
</evidence>
<feature type="region of interest" description="Disordered" evidence="2">
    <location>
        <begin position="169"/>
        <end position="194"/>
    </location>
</feature>
<organism evidence="3 4">
    <name type="scientific">Actinomadura algeriensis</name>
    <dbReference type="NCBI Taxonomy" id="1679523"/>
    <lineage>
        <taxon>Bacteria</taxon>
        <taxon>Bacillati</taxon>
        <taxon>Actinomycetota</taxon>
        <taxon>Actinomycetes</taxon>
        <taxon>Streptosporangiales</taxon>
        <taxon>Thermomonosporaceae</taxon>
        <taxon>Actinomadura</taxon>
    </lineage>
</organism>
<accession>A0ABR9K3P4</accession>
<dbReference type="EMBL" id="JADBDZ010000001">
    <property type="protein sequence ID" value="MBE1537224.1"/>
    <property type="molecule type" value="Genomic_DNA"/>
</dbReference>
<dbReference type="RefSeq" id="WP_192763135.1">
    <property type="nucleotide sequence ID" value="NZ_JADBDZ010000001.1"/>
</dbReference>
<protein>
    <recommendedName>
        <fullName evidence="5">Ankyrin repeat domain-containing protein</fullName>
    </recommendedName>
</protein>
<feature type="repeat" description="ANK" evidence="1">
    <location>
        <begin position="490"/>
        <end position="523"/>
    </location>
</feature>
<keyword evidence="4" id="KW-1185">Reference proteome</keyword>
<proteinExistence type="predicted"/>
<dbReference type="InterPro" id="IPR036770">
    <property type="entry name" value="Ankyrin_rpt-contain_sf"/>
</dbReference>
<gene>
    <name evidence="3" type="ORF">H4W34_007057</name>
</gene>
<evidence type="ECO:0000256" key="1">
    <source>
        <dbReference type="PROSITE-ProRule" id="PRU00023"/>
    </source>
</evidence>
<sequence>MRPPWHGEPTVWRRIRRYAVPRRMIEDATERRLAGDWRGACAAANVDVDFDPDRLADEHGVADAERLAEDLRHLVPDLLRWHLPRAGCGRTTILNNRWIVLGRYGGDDSSLVGALCVVTPLYVNGSQRLRLTLNSEDKWYDPPIDWTRDRHLFDDRFCGELLRHAGGGDRAPFLHPDGTPLADGELPSSDPGPGAAAVARAEWSMLLFERGEVEAAFDAAGLDTDLGPPGEFGHMWGVEPRDSIARMPMSPSLIAEAVGRAAERGGGPPVFELGLHRSLIVEPGGGRGRPLVRTGHAYWRKGVHFFHENHWRRSMDVELVRHGLVSPDELHPLVRSALFPARPDADGPVGPPGPVLPEPVRVRCGGEWHEVRSRGGELEIPHSEEERRREDALLAFGGSVSGCFAARRTWRTGEGRLPRALVEQRRELFMRVQHADTDGVLALLDAGVDPCVRDGGRRRTLLHQLYVMDHEVMLPILLKAGLGLEDLDHHGRTALHVAVGDMGAAALVRALRDAGARTDVADDNGMDLDDLIEWRDREDLDFLDD</sequence>
<dbReference type="PROSITE" id="PS50088">
    <property type="entry name" value="ANK_REPEAT"/>
    <property type="match status" value="1"/>
</dbReference>
<name>A0ABR9K3P4_9ACTN</name>
<dbReference type="Gene3D" id="1.25.40.20">
    <property type="entry name" value="Ankyrin repeat-containing domain"/>
    <property type="match status" value="1"/>
</dbReference>